<sequence length="199" mass="21244">MREKAGHLDPNSPFVLSTHELGRRPGSMRKVERTVPAPADLGTEVVSVPQGSDVRLDLRLEAVMEGVLVSGTASGRAVGECVRCLEDVALDVEVELQELFAYAERAGGPGGDDDDELRSLDGDLLDLEPVLRDAVVLELPFQPVCSEDCPGLCVECGARLADDPGHTHATADPRWAALQGLVVSDDTARPIPSDPREKS</sequence>
<dbReference type="Proteomes" id="UP001501195">
    <property type="component" value="Unassembled WGS sequence"/>
</dbReference>
<dbReference type="InterPro" id="IPR003772">
    <property type="entry name" value="YceD"/>
</dbReference>
<evidence type="ECO:0000313" key="3">
    <source>
        <dbReference type="Proteomes" id="UP001501195"/>
    </source>
</evidence>
<dbReference type="RefSeq" id="WP_345712917.1">
    <property type="nucleotide sequence ID" value="NZ_BAABIL010000390.1"/>
</dbReference>
<proteinExistence type="predicted"/>
<organism evidence="2 3">
    <name type="scientific">Kineococcus glutinatus</name>
    <dbReference type="NCBI Taxonomy" id="1070872"/>
    <lineage>
        <taxon>Bacteria</taxon>
        <taxon>Bacillati</taxon>
        <taxon>Actinomycetota</taxon>
        <taxon>Actinomycetes</taxon>
        <taxon>Kineosporiales</taxon>
        <taxon>Kineosporiaceae</taxon>
        <taxon>Kineococcus</taxon>
    </lineage>
</organism>
<dbReference type="Pfam" id="PF02620">
    <property type="entry name" value="YceD"/>
    <property type="match status" value="1"/>
</dbReference>
<reference evidence="3" key="1">
    <citation type="journal article" date="2019" name="Int. J. Syst. Evol. Microbiol.">
        <title>The Global Catalogue of Microorganisms (GCM) 10K type strain sequencing project: providing services to taxonomists for standard genome sequencing and annotation.</title>
        <authorList>
            <consortium name="The Broad Institute Genomics Platform"/>
            <consortium name="The Broad Institute Genome Sequencing Center for Infectious Disease"/>
            <person name="Wu L."/>
            <person name="Ma J."/>
        </authorList>
    </citation>
    <scope>NUCLEOTIDE SEQUENCE [LARGE SCALE GENOMIC DNA]</scope>
    <source>
        <strain evidence="3">JCM 18126</strain>
    </source>
</reference>
<comment type="caution">
    <text evidence="2">The sequence shown here is derived from an EMBL/GenBank/DDBJ whole genome shotgun (WGS) entry which is preliminary data.</text>
</comment>
<dbReference type="PANTHER" id="PTHR34374">
    <property type="entry name" value="LARGE RIBOSOMAL RNA SUBUNIT ACCUMULATION PROTEIN YCED HOMOLOG 1, CHLOROPLASTIC"/>
    <property type="match status" value="1"/>
</dbReference>
<protein>
    <submittedName>
        <fullName evidence="2">DUF177 domain-containing protein</fullName>
    </submittedName>
</protein>
<accession>A0ABP9I2G3</accession>
<gene>
    <name evidence="2" type="ORF">GCM10023225_24920</name>
</gene>
<dbReference type="PANTHER" id="PTHR34374:SF1">
    <property type="entry name" value="LARGE RIBOSOMAL RNA SUBUNIT ACCUMULATION PROTEIN YCED HOMOLOG 1, CHLOROPLASTIC"/>
    <property type="match status" value="1"/>
</dbReference>
<evidence type="ECO:0000256" key="1">
    <source>
        <dbReference type="SAM" id="MobiDB-lite"/>
    </source>
</evidence>
<dbReference type="EMBL" id="BAABIL010000390">
    <property type="protein sequence ID" value="GAA4985004.1"/>
    <property type="molecule type" value="Genomic_DNA"/>
</dbReference>
<feature type="region of interest" description="Disordered" evidence="1">
    <location>
        <begin position="1"/>
        <end position="29"/>
    </location>
</feature>
<name>A0ABP9I2G3_9ACTN</name>
<keyword evidence="3" id="KW-1185">Reference proteome</keyword>
<evidence type="ECO:0000313" key="2">
    <source>
        <dbReference type="EMBL" id="GAA4985004.1"/>
    </source>
</evidence>